<organism evidence="2 3">
    <name type="scientific">Tolypocladium paradoxum</name>
    <dbReference type="NCBI Taxonomy" id="94208"/>
    <lineage>
        <taxon>Eukaryota</taxon>
        <taxon>Fungi</taxon>
        <taxon>Dikarya</taxon>
        <taxon>Ascomycota</taxon>
        <taxon>Pezizomycotina</taxon>
        <taxon>Sordariomycetes</taxon>
        <taxon>Hypocreomycetidae</taxon>
        <taxon>Hypocreales</taxon>
        <taxon>Ophiocordycipitaceae</taxon>
        <taxon>Tolypocladium</taxon>
    </lineage>
</organism>
<dbReference type="Gene3D" id="3.40.50.150">
    <property type="entry name" value="Vaccinia Virus protein VP39"/>
    <property type="match status" value="1"/>
</dbReference>
<dbReference type="Proteomes" id="UP000237481">
    <property type="component" value="Unassembled WGS sequence"/>
</dbReference>
<accession>A0A2S4KSY0</accession>
<dbReference type="OrthoDB" id="66144at2759"/>
<dbReference type="AlphaFoldDB" id="A0A2S4KSY0"/>
<evidence type="ECO:0000313" key="3">
    <source>
        <dbReference type="Proteomes" id="UP000237481"/>
    </source>
</evidence>
<proteinExistence type="predicted"/>
<dbReference type="InterPro" id="IPR041698">
    <property type="entry name" value="Methyltransf_25"/>
</dbReference>
<comment type="caution">
    <text evidence="2">The sequence shown here is derived from an EMBL/GenBank/DDBJ whole genome shotgun (WGS) entry which is preliminary data.</text>
</comment>
<feature type="domain" description="Methyltransferase" evidence="1">
    <location>
        <begin position="46"/>
        <end position="147"/>
    </location>
</feature>
<keyword evidence="3" id="KW-1185">Reference proteome</keyword>
<gene>
    <name evidence="2" type="ORF">TPAR_06591</name>
</gene>
<dbReference type="STRING" id="94208.A0A2S4KSY0"/>
<keyword evidence="2" id="KW-0489">Methyltransferase</keyword>
<evidence type="ECO:0000313" key="2">
    <source>
        <dbReference type="EMBL" id="POR33240.1"/>
    </source>
</evidence>
<dbReference type="SUPFAM" id="SSF53335">
    <property type="entry name" value="S-adenosyl-L-methionine-dependent methyltransferases"/>
    <property type="match status" value="1"/>
</dbReference>
<keyword evidence="2" id="KW-0808">Transferase</keyword>
<evidence type="ECO:0000259" key="1">
    <source>
        <dbReference type="Pfam" id="PF13649"/>
    </source>
</evidence>
<dbReference type="Pfam" id="PF13649">
    <property type="entry name" value="Methyltransf_25"/>
    <property type="match status" value="1"/>
</dbReference>
<dbReference type="CDD" id="cd02440">
    <property type="entry name" value="AdoMet_MTases"/>
    <property type="match status" value="1"/>
</dbReference>
<dbReference type="GO" id="GO:0032259">
    <property type="term" value="P:methylation"/>
    <property type="evidence" value="ECO:0007669"/>
    <property type="project" value="UniProtKB-KW"/>
</dbReference>
<dbReference type="InterPro" id="IPR029063">
    <property type="entry name" value="SAM-dependent_MTases_sf"/>
</dbReference>
<reference evidence="2 3" key="1">
    <citation type="submission" date="2018-01" db="EMBL/GenBank/DDBJ databases">
        <title>Harnessing the power of phylogenomics to disentangle the directionality and signatures of interkingdom host jumping in the parasitic fungal genus Tolypocladium.</title>
        <authorList>
            <person name="Quandt C.A."/>
            <person name="Patterson W."/>
            <person name="Spatafora J.W."/>
        </authorList>
    </citation>
    <scope>NUCLEOTIDE SEQUENCE [LARGE SCALE GENOMIC DNA]</scope>
    <source>
        <strain evidence="2 3">NRBC 100945</strain>
    </source>
</reference>
<dbReference type="GO" id="GO:0008168">
    <property type="term" value="F:methyltransferase activity"/>
    <property type="evidence" value="ECO:0007669"/>
    <property type="project" value="UniProtKB-KW"/>
</dbReference>
<name>A0A2S4KSY0_9HYPO</name>
<dbReference type="EMBL" id="PKSG01000716">
    <property type="protein sequence ID" value="POR33240.1"/>
    <property type="molecule type" value="Genomic_DNA"/>
</dbReference>
<sequence length="295" mass="33095">MAAPSVVDRAATSGFDNAAAYDAHRPSYPPQAVQSLWATWTWRARVFDLAAGTGKLAELLAAREEQYEILAVEPVAKMRDKLAAKGLNGVTVRDGLATKMDVPDGWADAVIAGQWRDDSLHLKASHDSRFANEDALEEIRRVLTPGGKLGMIWNIENCSPNHSPSPLDNQPEKWTASTKWEQAMKELILSLPPGGPPRFRDDKWWEVFDRQSRAANPFFSTPVGEERLPFTVRLTKERLWDRINTLSHVAVLEGADRTAFMARFEQILEEGDGNWNEKGEVEFHGTTPFAWTTRL</sequence>
<protein>
    <submittedName>
        <fullName evidence="2">Methyltransferase-like C25B8.10</fullName>
    </submittedName>
</protein>